<keyword evidence="5" id="KW-0812">Transmembrane</keyword>
<feature type="compositionally biased region" description="Basic and acidic residues" evidence="4">
    <location>
        <begin position="191"/>
        <end position="209"/>
    </location>
</feature>
<dbReference type="InterPro" id="IPR056862">
    <property type="entry name" value="VWA7_N"/>
</dbReference>
<evidence type="ECO:0000256" key="5">
    <source>
        <dbReference type="SAM" id="Phobius"/>
    </source>
</evidence>
<dbReference type="PANTHER" id="PTHR14905">
    <property type="entry name" value="NG37"/>
    <property type="match status" value="1"/>
</dbReference>
<sequence length="792" mass="87901">MEYYWADCIPSSGETDLFTEITKYIGTSGCGFIESAGVTISMTQCDVRKGFICEYTDGRGACYTKLTTMTNLMIFEESKGLTAFECAQKCLESDYCAGIHLRYNYCVFLKYENGGTWNEADFYHRRLLYHSTYQAFKTSYHRCDSPTPSVIDTTTIEEQTMGEGINPTTSWKPTTDTPNTTNDILEDFDNAKTDDELKTSSGTETDKHMNGRYRSTNNTFYPLAKAHTEMAIKLLLLLAVSMSSVLGFFPTQESGKIGDYSHQSITERALYESAAVFIRTYINAGNKYASRSGVDVTVDFIRGDRSYEAVFGTVVETIVWGNNNAQRMYANVPMRTMNAEMIFAGNLLLQSLRDQIVVLSLSPNPDWNNVRKLIGEYLFTMQMFYSNTNWVETYGNVTCNELGIQGRSMMPTAPPDVATCAGCVYSHPAVDKHSCQNNILVNGQYLTSGYLSVQGIPKPTGNDSVGIGKCSHGGKDDAFSDVNAIGGINKETSDSNLSPHFFLHHTAGEAAIQATNQFFVGEVTGLLDQLGPRLFGELVGLPVACKDCLKPGLSLAYVIDTSLSMSIDFEQIKTKITETIQSSLHENKTMPSDFILSTFSDPVSLNHVRSTTDGYEMISWIQNMKQEGGGDCPEFSFHGLLAALKIIRPDSCLFFYSDADPKDPELEYAVLQIAAQKNVHIAFLIKGTCNTGIPFLARLENATKATCLKQSLDKDRRKRSTDQDIHQPWNKLYSFDKASQKGYNFSTLVVVGLAAVAVVSLLAVIALQKHRTHRKQPITEQGNHRVTFPQTD</sequence>
<feature type="region of interest" description="Disordered" evidence="4">
    <location>
        <begin position="773"/>
        <end position="792"/>
    </location>
</feature>
<evidence type="ECO:0000256" key="2">
    <source>
        <dbReference type="ARBA" id="ARBA00022525"/>
    </source>
</evidence>
<dbReference type="EnsemblMetazoa" id="G23789.2">
    <property type="protein sequence ID" value="G23789.2:cds"/>
    <property type="gene ID" value="G23789"/>
</dbReference>
<accession>A0A8W8KJV8</accession>
<feature type="domain" description="VWA7 N-terminal" evidence="7">
    <location>
        <begin position="309"/>
        <end position="518"/>
    </location>
</feature>
<keyword evidence="5" id="KW-0472">Membrane</keyword>
<organism evidence="8 9">
    <name type="scientific">Magallana gigas</name>
    <name type="common">Pacific oyster</name>
    <name type="synonym">Crassostrea gigas</name>
    <dbReference type="NCBI Taxonomy" id="29159"/>
    <lineage>
        <taxon>Eukaryota</taxon>
        <taxon>Metazoa</taxon>
        <taxon>Spiralia</taxon>
        <taxon>Lophotrochozoa</taxon>
        <taxon>Mollusca</taxon>
        <taxon>Bivalvia</taxon>
        <taxon>Autobranchia</taxon>
        <taxon>Pteriomorphia</taxon>
        <taxon>Ostreida</taxon>
        <taxon>Ostreoidea</taxon>
        <taxon>Ostreidae</taxon>
        <taxon>Magallana</taxon>
    </lineage>
</organism>
<evidence type="ECO:0000313" key="8">
    <source>
        <dbReference type="EnsemblMetazoa" id="G23789.2:cds"/>
    </source>
</evidence>
<evidence type="ECO:0000256" key="4">
    <source>
        <dbReference type="SAM" id="MobiDB-lite"/>
    </source>
</evidence>
<dbReference type="Pfam" id="PF25107">
    <property type="entry name" value="VWA7_N"/>
    <property type="match status" value="1"/>
</dbReference>
<keyword evidence="9" id="KW-1185">Reference proteome</keyword>
<dbReference type="AlphaFoldDB" id="A0A8W8KJV8"/>
<dbReference type="Gene3D" id="3.40.50.410">
    <property type="entry name" value="von Willebrand factor, type A domain"/>
    <property type="match status" value="1"/>
</dbReference>
<dbReference type="InterPro" id="IPR052577">
    <property type="entry name" value="VWA7"/>
</dbReference>
<evidence type="ECO:0000256" key="1">
    <source>
        <dbReference type="ARBA" id="ARBA00004613"/>
    </source>
</evidence>
<protein>
    <recommendedName>
        <fullName evidence="10">VWFA domain-containing protein</fullName>
    </recommendedName>
</protein>
<evidence type="ECO:0000259" key="7">
    <source>
        <dbReference type="Pfam" id="PF25107"/>
    </source>
</evidence>
<keyword evidence="5" id="KW-1133">Transmembrane helix</keyword>
<dbReference type="Pfam" id="PF25106">
    <property type="entry name" value="VWA_4"/>
    <property type="match status" value="1"/>
</dbReference>
<feature type="domain" description="Hemicentin-1-like von Willebrand factor A" evidence="6">
    <location>
        <begin position="554"/>
        <end position="691"/>
    </location>
</feature>
<dbReference type="Proteomes" id="UP000005408">
    <property type="component" value="Unassembled WGS sequence"/>
</dbReference>
<evidence type="ECO:0000256" key="3">
    <source>
        <dbReference type="ARBA" id="ARBA00022729"/>
    </source>
</evidence>
<reference evidence="8" key="1">
    <citation type="submission" date="2022-08" db="UniProtKB">
        <authorList>
            <consortium name="EnsemblMetazoa"/>
        </authorList>
    </citation>
    <scope>IDENTIFICATION</scope>
    <source>
        <strain evidence="8">05x7-T-G4-1.051#20</strain>
    </source>
</reference>
<evidence type="ECO:0000313" key="9">
    <source>
        <dbReference type="Proteomes" id="UP000005408"/>
    </source>
</evidence>
<name>A0A8W8KJV8_MAGGI</name>
<evidence type="ECO:0008006" key="10">
    <source>
        <dbReference type="Google" id="ProtNLM"/>
    </source>
</evidence>
<dbReference type="SUPFAM" id="SSF53300">
    <property type="entry name" value="vWA-like"/>
    <property type="match status" value="1"/>
</dbReference>
<keyword evidence="3" id="KW-0732">Signal</keyword>
<dbReference type="InterPro" id="IPR036465">
    <property type="entry name" value="vWFA_dom_sf"/>
</dbReference>
<keyword evidence="2" id="KW-0964">Secreted</keyword>
<dbReference type="PANTHER" id="PTHR14905:SF21">
    <property type="entry name" value="VWFA DOMAIN-CONTAINING PROTEIN"/>
    <property type="match status" value="1"/>
</dbReference>
<feature type="transmembrane region" description="Helical" evidence="5">
    <location>
        <begin position="745"/>
        <end position="767"/>
    </location>
</feature>
<feature type="region of interest" description="Disordered" evidence="4">
    <location>
        <begin position="191"/>
        <end position="212"/>
    </location>
</feature>
<proteinExistence type="predicted"/>
<evidence type="ECO:0000259" key="6">
    <source>
        <dbReference type="Pfam" id="PF25106"/>
    </source>
</evidence>
<dbReference type="InterPro" id="IPR056861">
    <property type="entry name" value="HMCN1-like_VWA"/>
</dbReference>
<comment type="subcellular location">
    <subcellularLocation>
        <location evidence="1">Secreted</location>
    </subcellularLocation>
</comment>